<evidence type="ECO:0000313" key="1">
    <source>
        <dbReference type="EMBL" id="WAL59645.1"/>
    </source>
</evidence>
<accession>A0A9E9CB14</accession>
<dbReference type="EMBL" id="CP113797">
    <property type="protein sequence ID" value="WAL59645.1"/>
    <property type="molecule type" value="Genomic_DNA"/>
</dbReference>
<sequence>MKQRILGGGAIVCSAMVMYGWAQSSTSNFNLGNCVGEFAKKLSGRSQAENQAQERCVPITLPKLSQVPEQLSIPSLSRASKVPPAMESMYAELLAQAHASADADRIAEAITIVAGIPKNSQHHGVAQQLQEDWSQELLERATNRYQQADMPMAMTMLNAIPQTSQRYDRATELRDRWQQQTTALDQALAAKDIGDWTSVIAALGTLEGTDLYHSALVQQLLQQATQKRFEPDAALMQLATTAATASSQEIPLSIPSTIPSTVSIDPVPQPTNLVVALDQALEWARPTPVSPSVPSKAPKREAMVNTTHSAIDSLTKGLLQ</sequence>
<gene>
    <name evidence="1" type="ORF">OXH18_21115</name>
</gene>
<dbReference type="KEGG" id="tsin:OXH18_21115"/>
<dbReference type="RefSeq" id="WP_268609439.1">
    <property type="nucleotide sequence ID" value="NZ_CP113797.1"/>
</dbReference>
<organism evidence="1 2">
    <name type="scientific">Thermocoleostomius sinensis A174</name>
    <dbReference type="NCBI Taxonomy" id="2016057"/>
    <lineage>
        <taxon>Bacteria</taxon>
        <taxon>Bacillati</taxon>
        <taxon>Cyanobacteriota</taxon>
        <taxon>Cyanophyceae</taxon>
        <taxon>Oculatellales</taxon>
        <taxon>Oculatellaceae</taxon>
        <taxon>Thermocoleostomius</taxon>
    </lineage>
</organism>
<keyword evidence="2" id="KW-1185">Reference proteome</keyword>
<dbReference type="Proteomes" id="UP001163152">
    <property type="component" value="Chromosome"/>
</dbReference>
<protein>
    <submittedName>
        <fullName evidence="1">Uncharacterized protein</fullName>
    </submittedName>
</protein>
<name>A0A9E9CB14_9CYAN</name>
<proteinExistence type="predicted"/>
<dbReference type="AlphaFoldDB" id="A0A9E9CB14"/>
<evidence type="ECO:0000313" key="2">
    <source>
        <dbReference type="Proteomes" id="UP001163152"/>
    </source>
</evidence>
<reference evidence="1" key="1">
    <citation type="submission" date="2022-12" db="EMBL/GenBank/DDBJ databases">
        <title>Polyphasic identification of a Novel Hot-Spring Cyanobacterium Ocullathermofonsia sinensis gen nov. sp. nov. and Genomic Insights on its Adaptations to the Thermal Habitat.</title>
        <authorList>
            <person name="Daroch M."/>
            <person name="Tang J."/>
            <person name="Jiang Y."/>
        </authorList>
    </citation>
    <scope>NUCLEOTIDE SEQUENCE</scope>
    <source>
        <strain evidence="1">PKUAC-SCTA174</strain>
    </source>
</reference>